<dbReference type="PANTHER" id="PTHR30482">
    <property type="entry name" value="HIGH-AFFINITY BRANCHED-CHAIN AMINO ACID TRANSPORT SYSTEM PERMEASE"/>
    <property type="match status" value="1"/>
</dbReference>
<feature type="transmembrane region" description="Helical" evidence="6">
    <location>
        <begin position="265"/>
        <end position="284"/>
    </location>
</feature>
<evidence type="ECO:0000256" key="5">
    <source>
        <dbReference type="ARBA" id="ARBA00023136"/>
    </source>
</evidence>
<dbReference type="AlphaFoldDB" id="A0AA42CDJ1"/>
<evidence type="ECO:0000256" key="3">
    <source>
        <dbReference type="ARBA" id="ARBA00022692"/>
    </source>
</evidence>
<dbReference type="InterPro" id="IPR043428">
    <property type="entry name" value="LivM-like"/>
</dbReference>
<dbReference type="GO" id="GO:0015658">
    <property type="term" value="F:branched-chain amino acid transmembrane transporter activity"/>
    <property type="evidence" value="ECO:0007669"/>
    <property type="project" value="InterPro"/>
</dbReference>
<sequence>MSALFNDYYLNIAVMTCLWAALSGAWNLMAGYGGLVSLGQSAFFGIGAYITAIVYTKYGLSPWLGLIAGIFVTTGLAVVISWPCFRLRGAFFSLATLVFPIAMEIVANNWSDFTRGPSGIAIPFRPGLDTFIFSSRWAYLIAAFVLMMMVYGITRWMHRGKLGLYLIAVRDDEATAASAGINTVKVKLVVTMISAALTAVGGFFYAQYILFLDPPSVFSIDISVQIALLSIIGGLGTPLGPIVGSLVMTPLDGVLSQFFGGGPRLLIYGVALLAAVLLAPKGIVGTMKAWRRS</sequence>
<accession>A0AA42CDJ1</accession>
<evidence type="ECO:0000256" key="6">
    <source>
        <dbReference type="SAM" id="Phobius"/>
    </source>
</evidence>
<dbReference type="GO" id="GO:0005886">
    <property type="term" value="C:plasma membrane"/>
    <property type="evidence" value="ECO:0007669"/>
    <property type="project" value="UniProtKB-SubCell"/>
</dbReference>
<feature type="transmembrane region" description="Helical" evidence="6">
    <location>
        <begin position="35"/>
        <end position="56"/>
    </location>
</feature>
<keyword evidence="2" id="KW-1003">Cell membrane</keyword>
<evidence type="ECO:0000256" key="4">
    <source>
        <dbReference type="ARBA" id="ARBA00022989"/>
    </source>
</evidence>
<feature type="transmembrane region" description="Helical" evidence="6">
    <location>
        <begin position="62"/>
        <end position="82"/>
    </location>
</feature>
<dbReference type="EMBL" id="JAPDNT010000005">
    <property type="protein sequence ID" value="MCW3474933.1"/>
    <property type="molecule type" value="Genomic_DNA"/>
</dbReference>
<evidence type="ECO:0000313" key="8">
    <source>
        <dbReference type="Proteomes" id="UP001165679"/>
    </source>
</evidence>
<organism evidence="7 8">
    <name type="scientific">Limobrevibacterium gyesilva</name>
    <dbReference type="NCBI Taxonomy" id="2991712"/>
    <lineage>
        <taxon>Bacteria</taxon>
        <taxon>Pseudomonadati</taxon>
        <taxon>Pseudomonadota</taxon>
        <taxon>Alphaproteobacteria</taxon>
        <taxon>Acetobacterales</taxon>
        <taxon>Acetobacteraceae</taxon>
        <taxon>Limobrevibacterium</taxon>
    </lineage>
</organism>
<gene>
    <name evidence="7" type="ORF">OL599_10110</name>
</gene>
<dbReference type="RefSeq" id="WP_264713598.1">
    <property type="nucleotide sequence ID" value="NZ_JAPDNT010000005.1"/>
</dbReference>
<keyword evidence="8" id="KW-1185">Reference proteome</keyword>
<protein>
    <submittedName>
        <fullName evidence="7">Branched-chain amino acid ABC transporter permease</fullName>
    </submittedName>
</protein>
<feature type="transmembrane region" description="Helical" evidence="6">
    <location>
        <begin position="89"/>
        <end position="107"/>
    </location>
</feature>
<feature type="transmembrane region" description="Helical" evidence="6">
    <location>
        <begin position="12"/>
        <end position="28"/>
    </location>
</feature>
<reference evidence="7" key="2">
    <citation type="submission" date="2022-10" db="EMBL/GenBank/DDBJ databases">
        <authorList>
            <person name="Trinh H.N."/>
        </authorList>
    </citation>
    <scope>NUCLEOTIDE SEQUENCE</scope>
    <source>
        <strain evidence="7">RN2-1</strain>
    </source>
</reference>
<evidence type="ECO:0000313" key="7">
    <source>
        <dbReference type="EMBL" id="MCW3474933.1"/>
    </source>
</evidence>
<evidence type="ECO:0000256" key="1">
    <source>
        <dbReference type="ARBA" id="ARBA00004651"/>
    </source>
</evidence>
<evidence type="ECO:0000256" key="2">
    <source>
        <dbReference type="ARBA" id="ARBA00022475"/>
    </source>
</evidence>
<dbReference type="Pfam" id="PF02653">
    <property type="entry name" value="BPD_transp_2"/>
    <property type="match status" value="1"/>
</dbReference>
<comment type="subcellular location">
    <subcellularLocation>
        <location evidence="1">Cell membrane</location>
        <topology evidence="1">Multi-pass membrane protein</topology>
    </subcellularLocation>
</comment>
<keyword evidence="3 6" id="KW-0812">Transmembrane</keyword>
<feature type="transmembrane region" description="Helical" evidence="6">
    <location>
        <begin position="137"/>
        <end position="154"/>
    </location>
</feature>
<proteinExistence type="predicted"/>
<comment type="caution">
    <text evidence="7">The sequence shown here is derived from an EMBL/GenBank/DDBJ whole genome shotgun (WGS) entry which is preliminary data.</text>
</comment>
<name>A0AA42CDJ1_9PROT</name>
<dbReference type="InterPro" id="IPR001851">
    <property type="entry name" value="ABC_transp_permease"/>
</dbReference>
<keyword evidence="4 6" id="KW-1133">Transmembrane helix</keyword>
<dbReference type="CDD" id="cd06581">
    <property type="entry name" value="TM_PBP1_LivM_like"/>
    <property type="match status" value="1"/>
</dbReference>
<dbReference type="Proteomes" id="UP001165679">
    <property type="component" value="Unassembled WGS sequence"/>
</dbReference>
<reference evidence="7" key="1">
    <citation type="submission" date="2022-09" db="EMBL/GenBank/DDBJ databases">
        <title>Rhodovastum sp. nov. RN2-1 isolated from soil in Seongnam, South Korea.</title>
        <authorList>
            <person name="Le N.T."/>
        </authorList>
    </citation>
    <scope>NUCLEOTIDE SEQUENCE</scope>
    <source>
        <strain evidence="7">RN2-1</strain>
    </source>
</reference>
<dbReference type="PANTHER" id="PTHR30482:SF10">
    <property type="entry name" value="HIGH-AFFINITY BRANCHED-CHAIN AMINO ACID TRANSPORT PROTEIN BRAE"/>
    <property type="match status" value="1"/>
</dbReference>
<keyword evidence="5 6" id="KW-0472">Membrane</keyword>
<feature type="transmembrane region" description="Helical" evidence="6">
    <location>
        <begin position="188"/>
        <end position="210"/>
    </location>
</feature>